<proteinExistence type="predicted"/>
<gene>
    <name evidence="1" type="ORF">BDR25DRAFT_110097</name>
</gene>
<organism evidence="1 2">
    <name type="scientific">Lindgomyces ingoldianus</name>
    <dbReference type="NCBI Taxonomy" id="673940"/>
    <lineage>
        <taxon>Eukaryota</taxon>
        <taxon>Fungi</taxon>
        <taxon>Dikarya</taxon>
        <taxon>Ascomycota</taxon>
        <taxon>Pezizomycotina</taxon>
        <taxon>Dothideomycetes</taxon>
        <taxon>Pleosporomycetidae</taxon>
        <taxon>Pleosporales</taxon>
        <taxon>Lindgomycetaceae</taxon>
        <taxon>Lindgomyces</taxon>
    </lineage>
</organism>
<evidence type="ECO:0000313" key="1">
    <source>
        <dbReference type="EMBL" id="KAF2474580.1"/>
    </source>
</evidence>
<protein>
    <submittedName>
        <fullName evidence="1">Uncharacterized protein</fullName>
    </submittedName>
</protein>
<reference evidence="1" key="1">
    <citation type="journal article" date="2020" name="Stud. Mycol.">
        <title>101 Dothideomycetes genomes: a test case for predicting lifestyles and emergence of pathogens.</title>
        <authorList>
            <person name="Haridas S."/>
            <person name="Albert R."/>
            <person name="Binder M."/>
            <person name="Bloem J."/>
            <person name="Labutti K."/>
            <person name="Salamov A."/>
            <person name="Andreopoulos B."/>
            <person name="Baker S."/>
            <person name="Barry K."/>
            <person name="Bills G."/>
            <person name="Bluhm B."/>
            <person name="Cannon C."/>
            <person name="Castanera R."/>
            <person name="Culley D."/>
            <person name="Daum C."/>
            <person name="Ezra D."/>
            <person name="Gonzalez J."/>
            <person name="Henrissat B."/>
            <person name="Kuo A."/>
            <person name="Liang C."/>
            <person name="Lipzen A."/>
            <person name="Lutzoni F."/>
            <person name="Magnuson J."/>
            <person name="Mondo S."/>
            <person name="Nolan M."/>
            <person name="Ohm R."/>
            <person name="Pangilinan J."/>
            <person name="Park H.-J."/>
            <person name="Ramirez L."/>
            <person name="Alfaro M."/>
            <person name="Sun H."/>
            <person name="Tritt A."/>
            <person name="Yoshinaga Y."/>
            <person name="Zwiers L.-H."/>
            <person name="Turgeon B."/>
            <person name="Goodwin S."/>
            <person name="Spatafora J."/>
            <person name="Crous P."/>
            <person name="Grigoriev I."/>
        </authorList>
    </citation>
    <scope>NUCLEOTIDE SEQUENCE</scope>
    <source>
        <strain evidence="1">ATCC 200398</strain>
    </source>
</reference>
<name>A0ACB6R761_9PLEO</name>
<dbReference type="Proteomes" id="UP000799755">
    <property type="component" value="Unassembled WGS sequence"/>
</dbReference>
<sequence length="176" mass="19111">MASAVRGPPGGAWKTYPPNRTLYCSKLPSTKFLKGDIKRSLYMLFATYGVVLDIILIKVGKMRGQAHVVFRDIESSTQAMRALQGFNFYGTEIRIAFAKGKSDVIAKMDGTFKLPAKEPEVETTDLQKAVFGGGAVPAKAVPAQGPEDSTKGIKRGREDEEESDDEGEAMDVSDSD</sequence>
<comment type="caution">
    <text evidence="1">The sequence shown here is derived from an EMBL/GenBank/DDBJ whole genome shotgun (WGS) entry which is preliminary data.</text>
</comment>
<accession>A0ACB6R761</accession>
<keyword evidence="2" id="KW-1185">Reference proteome</keyword>
<dbReference type="EMBL" id="MU003497">
    <property type="protein sequence ID" value="KAF2474580.1"/>
    <property type="molecule type" value="Genomic_DNA"/>
</dbReference>
<evidence type="ECO:0000313" key="2">
    <source>
        <dbReference type="Proteomes" id="UP000799755"/>
    </source>
</evidence>